<dbReference type="STRING" id="927664.SAMN05421780_11248"/>
<dbReference type="Proteomes" id="UP000199514">
    <property type="component" value="Unassembled WGS sequence"/>
</dbReference>
<reference evidence="3 4" key="1">
    <citation type="submission" date="2016-10" db="EMBL/GenBank/DDBJ databases">
        <authorList>
            <person name="de Groot N.N."/>
        </authorList>
    </citation>
    <scope>NUCLEOTIDE SEQUENCE [LARGE SCALE GENOMIC DNA]</scope>
    <source>
        <strain evidence="3 4">DSM 6793</strain>
    </source>
</reference>
<feature type="transmembrane region" description="Helical" evidence="1">
    <location>
        <begin position="12"/>
        <end position="34"/>
    </location>
</feature>
<evidence type="ECO:0000259" key="2">
    <source>
        <dbReference type="SMART" id="SM00065"/>
    </source>
</evidence>
<dbReference type="AlphaFoldDB" id="A0A1I1N2Q0"/>
<name>A0A1I1N2Q0_9BACT</name>
<dbReference type="OrthoDB" id="1123380at2"/>
<evidence type="ECO:0000313" key="4">
    <source>
        <dbReference type="Proteomes" id="UP000199514"/>
    </source>
</evidence>
<organism evidence="3 4">
    <name type="scientific">Flexibacter flexilis DSM 6793</name>
    <dbReference type="NCBI Taxonomy" id="927664"/>
    <lineage>
        <taxon>Bacteria</taxon>
        <taxon>Pseudomonadati</taxon>
        <taxon>Bacteroidota</taxon>
        <taxon>Cytophagia</taxon>
        <taxon>Cytophagales</taxon>
        <taxon>Flexibacteraceae</taxon>
        <taxon>Flexibacter</taxon>
    </lineage>
</organism>
<protein>
    <submittedName>
        <fullName evidence="3">GAF domain-containing protein</fullName>
    </submittedName>
</protein>
<dbReference type="InterPro" id="IPR029016">
    <property type="entry name" value="GAF-like_dom_sf"/>
</dbReference>
<keyword evidence="4" id="KW-1185">Reference proteome</keyword>
<sequence length="287" mass="31504">MKVQSASRNLYKWLGVISMTVFVVGVGLVVNYMISFQMDVANRLSLSSAAHINAVKPIATQISLILSVPLLAALCTLLFTVLYFNEVSKQREIIYVETIKEEDTDSSKKEAEEQKEEQSLAEILQERKNNLMQHLANAPQKTGLGELEALMMVLCEEIQAVQGALFVVRADQTLHMVSSYAYFSTEKRKVSYGWGEGLTGQVAKDAQLINIKAIPEGYVTVLSGLGKSSPKSMIIAPIKDENGHVIAVVEVASFAIFDATEEQLIEAAAPMLASTIGNNYEKIVEEL</sequence>
<feature type="transmembrane region" description="Helical" evidence="1">
    <location>
        <begin position="62"/>
        <end position="84"/>
    </location>
</feature>
<dbReference type="EMBL" id="FOLE01000012">
    <property type="protein sequence ID" value="SFC91921.1"/>
    <property type="molecule type" value="Genomic_DNA"/>
</dbReference>
<dbReference type="SMART" id="SM00065">
    <property type="entry name" value="GAF"/>
    <property type="match status" value="1"/>
</dbReference>
<keyword evidence="1" id="KW-1133">Transmembrane helix</keyword>
<dbReference type="InterPro" id="IPR003018">
    <property type="entry name" value="GAF"/>
</dbReference>
<keyword evidence="1" id="KW-0472">Membrane</keyword>
<proteinExistence type="predicted"/>
<evidence type="ECO:0000313" key="3">
    <source>
        <dbReference type="EMBL" id="SFC91921.1"/>
    </source>
</evidence>
<accession>A0A1I1N2Q0</accession>
<gene>
    <name evidence="3" type="ORF">SAMN05421780_11248</name>
</gene>
<feature type="domain" description="GAF" evidence="2">
    <location>
        <begin position="142"/>
        <end position="286"/>
    </location>
</feature>
<dbReference type="Gene3D" id="3.30.450.40">
    <property type="match status" value="1"/>
</dbReference>
<evidence type="ECO:0000256" key="1">
    <source>
        <dbReference type="SAM" id="Phobius"/>
    </source>
</evidence>
<dbReference type="Pfam" id="PF13185">
    <property type="entry name" value="GAF_2"/>
    <property type="match status" value="1"/>
</dbReference>
<dbReference type="RefSeq" id="WP_091516116.1">
    <property type="nucleotide sequence ID" value="NZ_FOLE01000012.1"/>
</dbReference>
<keyword evidence="1" id="KW-0812">Transmembrane</keyword>
<dbReference type="SUPFAM" id="SSF55781">
    <property type="entry name" value="GAF domain-like"/>
    <property type="match status" value="1"/>
</dbReference>